<accession>A0A081NVQ7</accession>
<dbReference type="EMBL" id="JNVM01000036">
    <property type="protein sequence ID" value="KEQ22530.1"/>
    <property type="molecule type" value="Genomic_DNA"/>
</dbReference>
<organism evidence="1 2">
    <name type="scientific">Paenibacillus tyrfis</name>
    <dbReference type="NCBI Taxonomy" id="1501230"/>
    <lineage>
        <taxon>Bacteria</taxon>
        <taxon>Bacillati</taxon>
        <taxon>Bacillota</taxon>
        <taxon>Bacilli</taxon>
        <taxon>Bacillales</taxon>
        <taxon>Paenibacillaceae</taxon>
        <taxon>Paenibacillus</taxon>
    </lineage>
</organism>
<proteinExistence type="predicted"/>
<dbReference type="Proteomes" id="UP000028123">
    <property type="component" value="Unassembled WGS sequence"/>
</dbReference>
<sequence length="63" mass="7052">MFTKFTNDVDGTAYEVMPTCPPPTRPLREVGQGKNVMTVLGLPASLHVIDRIIRRIRVTSEIL</sequence>
<evidence type="ECO:0000313" key="1">
    <source>
        <dbReference type="EMBL" id="KEQ22530.1"/>
    </source>
</evidence>
<comment type="caution">
    <text evidence="1">The sequence shown here is derived from an EMBL/GenBank/DDBJ whole genome shotgun (WGS) entry which is preliminary data.</text>
</comment>
<reference evidence="1 2" key="1">
    <citation type="submission" date="2014-06" db="EMBL/GenBank/DDBJ databases">
        <title>Draft genome sequence of Paenibacillus sp. MSt1.</title>
        <authorList>
            <person name="Aw Y.K."/>
            <person name="Ong K.S."/>
            <person name="Gan H.M."/>
            <person name="Lee S.M."/>
        </authorList>
    </citation>
    <scope>NUCLEOTIDE SEQUENCE [LARGE SCALE GENOMIC DNA]</scope>
    <source>
        <strain evidence="1 2">MSt1</strain>
    </source>
</reference>
<protein>
    <submittedName>
        <fullName evidence="1">Uncharacterized protein</fullName>
    </submittedName>
</protein>
<gene>
    <name evidence="1" type="ORF">ET33_22850</name>
</gene>
<name>A0A081NVQ7_9BACL</name>
<dbReference type="AlphaFoldDB" id="A0A081NVQ7"/>
<keyword evidence="2" id="KW-1185">Reference proteome</keyword>
<evidence type="ECO:0000313" key="2">
    <source>
        <dbReference type="Proteomes" id="UP000028123"/>
    </source>
</evidence>